<dbReference type="NCBIfam" id="NF002342">
    <property type="entry name" value="PRK01305.1-3"/>
    <property type="match status" value="1"/>
</dbReference>
<keyword evidence="2 4" id="KW-0808">Transferase</keyword>
<proteinExistence type="inferred from homology"/>
<evidence type="ECO:0000256" key="3">
    <source>
        <dbReference type="ARBA" id="ARBA00023315"/>
    </source>
</evidence>
<keyword evidence="8" id="KW-1185">Reference proteome</keyword>
<name>A0A1V8M8V9_9GAMM</name>
<comment type="function">
    <text evidence="4">Functions in the N-end rule pathway of protein degradation where it conjugates Leu from its aminoacyl-tRNA to the N-termini of proteins containing an N-terminal aspartate or glutamate.</text>
</comment>
<protein>
    <recommendedName>
        <fullName evidence="4">Aspartate/glutamate leucyltransferase</fullName>
        <ecNumber evidence="4">2.3.2.29</ecNumber>
    </recommendedName>
</protein>
<comment type="similarity">
    <text evidence="4">Belongs to the R-transferase family. Bpt subfamily.</text>
</comment>
<dbReference type="NCBIfam" id="NF002341">
    <property type="entry name" value="PRK01305.1-1"/>
    <property type="match status" value="1"/>
</dbReference>
<dbReference type="OrthoDB" id="9782022at2"/>
<keyword evidence="1 4" id="KW-0963">Cytoplasm</keyword>
<dbReference type="Pfam" id="PF04377">
    <property type="entry name" value="ATE_C"/>
    <property type="match status" value="1"/>
</dbReference>
<dbReference type="GO" id="GO:0008914">
    <property type="term" value="F:leucyl-tRNA--protein transferase activity"/>
    <property type="evidence" value="ECO:0007669"/>
    <property type="project" value="UniProtKB-UniRule"/>
</dbReference>
<dbReference type="InterPro" id="IPR007471">
    <property type="entry name" value="N-end_Aminoacyl_Trfase_N"/>
</dbReference>
<evidence type="ECO:0000256" key="4">
    <source>
        <dbReference type="HAMAP-Rule" id="MF_00689"/>
    </source>
</evidence>
<dbReference type="InterPro" id="IPR007472">
    <property type="entry name" value="N-end_Aminoacyl_Trfase_C"/>
</dbReference>
<comment type="caution">
    <text evidence="7">The sequence shown here is derived from an EMBL/GenBank/DDBJ whole genome shotgun (WGS) entry which is preliminary data.</text>
</comment>
<dbReference type="EMBL" id="LPUF01000001">
    <property type="protein sequence ID" value="OQK18021.1"/>
    <property type="molecule type" value="Genomic_DNA"/>
</dbReference>
<organism evidence="7 8">
    <name type="scientific">Methyloprofundus sedimenti</name>
    <dbReference type="NCBI Taxonomy" id="1420851"/>
    <lineage>
        <taxon>Bacteria</taxon>
        <taxon>Pseudomonadati</taxon>
        <taxon>Pseudomonadota</taxon>
        <taxon>Gammaproteobacteria</taxon>
        <taxon>Methylococcales</taxon>
        <taxon>Methylococcaceae</taxon>
        <taxon>Methyloprofundus</taxon>
    </lineage>
</organism>
<comment type="subcellular location">
    <subcellularLocation>
        <location evidence="4">Cytoplasm</location>
    </subcellularLocation>
</comment>
<dbReference type="STRING" id="1420851.AU255_09240"/>
<dbReference type="PIRSF" id="PIRSF037208">
    <property type="entry name" value="ATE_pro_prd"/>
    <property type="match status" value="1"/>
</dbReference>
<evidence type="ECO:0000259" key="6">
    <source>
        <dbReference type="Pfam" id="PF04377"/>
    </source>
</evidence>
<dbReference type="Proteomes" id="UP000191980">
    <property type="component" value="Unassembled WGS sequence"/>
</dbReference>
<dbReference type="InterPro" id="IPR017138">
    <property type="entry name" value="Asp_Glu_LeuTrfase"/>
</dbReference>
<evidence type="ECO:0000313" key="7">
    <source>
        <dbReference type="EMBL" id="OQK18021.1"/>
    </source>
</evidence>
<dbReference type="PANTHER" id="PTHR21367:SF1">
    <property type="entry name" value="ARGINYL-TRNA--PROTEIN TRANSFERASE 1"/>
    <property type="match status" value="1"/>
</dbReference>
<dbReference type="NCBIfam" id="NF002346">
    <property type="entry name" value="PRK01305.2-3"/>
    <property type="match status" value="1"/>
</dbReference>
<feature type="domain" description="N-end aminoacyl transferase N-terminal" evidence="5">
    <location>
        <begin position="12"/>
        <end position="82"/>
    </location>
</feature>
<keyword evidence="3 4" id="KW-0012">Acyltransferase</keyword>
<evidence type="ECO:0000256" key="1">
    <source>
        <dbReference type="ARBA" id="ARBA00022490"/>
    </source>
</evidence>
<dbReference type="InterPro" id="IPR016181">
    <property type="entry name" value="Acyl_CoA_acyltransferase"/>
</dbReference>
<dbReference type="GO" id="GO:0071596">
    <property type="term" value="P:ubiquitin-dependent protein catabolic process via the N-end rule pathway"/>
    <property type="evidence" value="ECO:0007669"/>
    <property type="project" value="InterPro"/>
</dbReference>
<comment type="catalytic activity">
    <reaction evidence="4">
        <text>N-terminal L-aspartyl-[protein] + L-leucyl-tRNA(Leu) = N-terminal L-leucyl-L-aspartyl-[protein] + tRNA(Leu) + H(+)</text>
        <dbReference type="Rhea" id="RHEA:50420"/>
        <dbReference type="Rhea" id="RHEA-COMP:9613"/>
        <dbReference type="Rhea" id="RHEA-COMP:9622"/>
        <dbReference type="Rhea" id="RHEA-COMP:12669"/>
        <dbReference type="Rhea" id="RHEA-COMP:12674"/>
        <dbReference type="ChEBI" id="CHEBI:15378"/>
        <dbReference type="ChEBI" id="CHEBI:64720"/>
        <dbReference type="ChEBI" id="CHEBI:78442"/>
        <dbReference type="ChEBI" id="CHEBI:78494"/>
        <dbReference type="ChEBI" id="CHEBI:133042"/>
        <dbReference type="EC" id="2.3.2.29"/>
    </reaction>
</comment>
<evidence type="ECO:0000256" key="2">
    <source>
        <dbReference type="ARBA" id="ARBA00022679"/>
    </source>
</evidence>
<dbReference type="PANTHER" id="PTHR21367">
    <property type="entry name" value="ARGININE-TRNA-PROTEIN TRANSFERASE 1"/>
    <property type="match status" value="1"/>
</dbReference>
<dbReference type="AlphaFoldDB" id="A0A1V8M8V9"/>
<gene>
    <name evidence="4" type="primary">bpt</name>
    <name evidence="7" type="ORF">AU255_09240</name>
</gene>
<evidence type="ECO:0000259" key="5">
    <source>
        <dbReference type="Pfam" id="PF04376"/>
    </source>
</evidence>
<dbReference type="InterPro" id="IPR030700">
    <property type="entry name" value="N-end_Aminoacyl_Trfase"/>
</dbReference>
<accession>A0A1V8M8V9</accession>
<dbReference type="EC" id="2.3.2.29" evidence="4"/>
<dbReference type="SUPFAM" id="SSF55729">
    <property type="entry name" value="Acyl-CoA N-acyltransferases (Nat)"/>
    <property type="match status" value="1"/>
</dbReference>
<comment type="catalytic activity">
    <reaction evidence="4">
        <text>N-terminal L-glutamyl-[protein] + L-leucyl-tRNA(Leu) = N-terminal L-leucyl-L-glutamyl-[protein] + tRNA(Leu) + H(+)</text>
        <dbReference type="Rhea" id="RHEA:50412"/>
        <dbReference type="Rhea" id="RHEA-COMP:9613"/>
        <dbReference type="Rhea" id="RHEA-COMP:9622"/>
        <dbReference type="Rhea" id="RHEA-COMP:12664"/>
        <dbReference type="Rhea" id="RHEA-COMP:12668"/>
        <dbReference type="ChEBI" id="CHEBI:15378"/>
        <dbReference type="ChEBI" id="CHEBI:64721"/>
        <dbReference type="ChEBI" id="CHEBI:78442"/>
        <dbReference type="ChEBI" id="CHEBI:78494"/>
        <dbReference type="ChEBI" id="CHEBI:133041"/>
        <dbReference type="EC" id="2.3.2.29"/>
    </reaction>
</comment>
<dbReference type="GO" id="GO:0004057">
    <property type="term" value="F:arginyl-tRNA--protein transferase activity"/>
    <property type="evidence" value="ECO:0007669"/>
    <property type="project" value="InterPro"/>
</dbReference>
<evidence type="ECO:0000313" key="8">
    <source>
        <dbReference type="Proteomes" id="UP000191980"/>
    </source>
</evidence>
<dbReference type="GO" id="GO:0005737">
    <property type="term" value="C:cytoplasm"/>
    <property type="evidence" value="ECO:0007669"/>
    <property type="project" value="UniProtKB-SubCell"/>
</dbReference>
<reference evidence="7 8" key="1">
    <citation type="submission" date="2015-12" db="EMBL/GenBank/DDBJ databases">
        <authorList>
            <person name="Shamseldin A."/>
            <person name="Moawad H."/>
            <person name="Abd El-Rahim W.M."/>
            <person name="Sadowsky M.J."/>
        </authorList>
    </citation>
    <scope>NUCLEOTIDE SEQUENCE [LARGE SCALE GENOMIC DNA]</scope>
    <source>
        <strain evidence="7 8">WF1</strain>
    </source>
</reference>
<dbReference type="Pfam" id="PF04376">
    <property type="entry name" value="ATE_N"/>
    <property type="match status" value="1"/>
</dbReference>
<dbReference type="HAMAP" id="MF_00689">
    <property type="entry name" value="Bpt"/>
    <property type="match status" value="1"/>
</dbReference>
<feature type="domain" description="N-end rule aminoacyl transferase C-terminal" evidence="6">
    <location>
        <begin position="103"/>
        <end position="222"/>
    </location>
</feature>
<sequence>MISIPLYLDKPHKCSYLADHSAQFAYIHPDFSVNTDIYSQLISQGFRRSGDYAYKPYCATCKKCIPARLAVEDFQLSRQQRRTLKKNTDIEAKIKPAKYEQAHYDLYQLYQLSRHTGGDMANTTEENYINFLSSDWCNTLFVEFSCNNELAGVAVIDLLDNALSAVYTFFDPKFSARSLGVYAVLWQIEYAKSLGLDWLYLGYWIESCQKMSYKINYQPLQGLLDNQWRLIP</sequence>